<feature type="compositionally biased region" description="Basic residues" evidence="1">
    <location>
        <begin position="72"/>
        <end position="89"/>
    </location>
</feature>
<evidence type="ECO:0000256" key="1">
    <source>
        <dbReference type="SAM" id="MobiDB-lite"/>
    </source>
</evidence>
<gene>
    <name evidence="4" type="ORF">AK812_SmicGene1524</name>
</gene>
<proteinExistence type="predicted"/>
<evidence type="ECO:0000256" key="2">
    <source>
        <dbReference type="SAM" id="Phobius"/>
    </source>
</evidence>
<keyword evidence="2" id="KW-0472">Membrane</keyword>
<protein>
    <submittedName>
        <fullName evidence="4">Uncharacterized protein</fullName>
    </submittedName>
</protein>
<feature type="compositionally biased region" description="Low complexity" evidence="1">
    <location>
        <begin position="92"/>
        <end position="107"/>
    </location>
</feature>
<keyword evidence="5" id="KW-1185">Reference proteome</keyword>
<dbReference type="OrthoDB" id="10311823at2759"/>
<sequence length="386" mass="42785">MGPLWRCLALLLAACTTVAEAVQHQRHQSTSYRSSGSDWRSWKGNSSWKAPAPQEVVVKVELEKPTRSPDKTRKKGKKDKKKSKHRKRERASSSSSSGSSSESSSSTKRNEQLKKKKKKAKSQASGALKALELQELQEFRRQAEVQKIKDEVLASLGGTQRPGAKPGSSPTDPNAFTPKGKKLVLQQSRVLSADGTARCLLDAETTTDWASVEDQLSGTSMGDVRALHLQLCGASAPRAKSDAVQKIMAELQGQAPLPALVLFGLLCFYAGYIVGWLRTDDRPRWMPEYPYRFIRYCQALKLLAWDEQLWSSWVERYTGIPILSVTVSTLCVGCGMLKHGPRRALSGVRHRAIEMLQSPPRWRRASPSGPTATDAETVLARRVLFE</sequence>
<reference evidence="4 5" key="1">
    <citation type="submission" date="2016-02" db="EMBL/GenBank/DDBJ databases">
        <title>Genome analysis of coral dinoflagellate symbionts highlights evolutionary adaptations to a symbiotic lifestyle.</title>
        <authorList>
            <person name="Aranda M."/>
            <person name="Li Y."/>
            <person name="Liew Y.J."/>
            <person name="Baumgarten S."/>
            <person name="Simakov O."/>
            <person name="Wilson M."/>
            <person name="Piel J."/>
            <person name="Ashoor H."/>
            <person name="Bougouffa S."/>
            <person name="Bajic V.B."/>
            <person name="Ryu T."/>
            <person name="Ravasi T."/>
            <person name="Bayer T."/>
            <person name="Micklem G."/>
            <person name="Kim H."/>
            <person name="Bhak J."/>
            <person name="Lajeunesse T.C."/>
            <person name="Voolstra C.R."/>
        </authorList>
    </citation>
    <scope>NUCLEOTIDE SEQUENCE [LARGE SCALE GENOMIC DNA]</scope>
    <source>
        <strain evidence="4 5">CCMP2467</strain>
    </source>
</reference>
<dbReference type="AlphaFoldDB" id="A0A1Q9F3Y7"/>
<name>A0A1Q9F3Y7_SYMMI</name>
<feature type="compositionally biased region" description="Basic and acidic residues" evidence="1">
    <location>
        <begin position="58"/>
        <end position="71"/>
    </location>
</feature>
<evidence type="ECO:0000313" key="5">
    <source>
        <dbReference type="Proteomes" id="UP000186817"/>
    </source>
</evidence>
<comment type="caution">
    <text evidence="4">The sequence shown here is derived from an EMBL/GenBank/DDBJ whole genome shotgun (WGS) entry which is preliminary data.</text>
</comment>
<organism evidence="4 5">
    <name type="scientific">Symbiodinium microadriaticum</name>
    <name type="common">Dinoflagellate</name>
    <name type="synonym">Zooxanthella microadriatica</name>
    <dbReference type="NCBI Taxonomy" id="2951"/>
    <lineage>
        <taxon>Eukaryota</taxon>
        <taxon>Sar</taxon>
        <taxon>Alveolata</taxon>
        <taxon>Dinophyceae</taxon>
        <taxon>Suessiales</taxon>
        <taxon>Symbiodiniaceae</taxon>
        <taxon>Symbiodinium</taxon>
    </lineage>
</organism>
<evidence type="ECO:0000313" key="4">
    <source>
        <dbReference type="EMBL" id="OLQ14404.1"/>
    </source>
</evidence>
<dbReference type="Proteomes" id="UP000186817">
    <property type="component" value="Unassembled WGS sequence"/>
</dbReference>
<dbReference type="EMBL" id="LSRX01000016">
    <property type="protein sequence ID" value="OLQ14404.1"/>
    <property type="molecule type" value="Genomic_DNA"/>
</dbReference>
<keyword evidence="2" id="KW-1133">Transmembrane helix</keyword>
<accession>A0A1Q9F3Y7</accession>
<feature type="compositionally biased region" description="Polar residues" evidence="1">
    <location>
        <begin position="28"/>
        <end position="48"/>
    </location>
</feature>
<keyword evidence="2" id="KW-0812">Transmembrane</keyword>
<feature type="transmembrane region" description="Helical" evidence="2">
    <location>
        <begin position="257"/>
        <end position="277"/>
    </location>
</feature>
<keyword evidence="3" id="KW-0732">Signal</keyword>
<feature type="region of interest" description="Disordered" evidence="1">
    <location>
        <begin position="22"/>
        <end position="125"/>
    </location>
</feature>
<feature type="region of interest" description="Disordered" evidence="1">
    <location>
        <begin position="154"/>
        <end position="179"/>
    </location>
</feature>
<feature type="chain" id="PRO_5010214350" evidence="3">
    <location>
        <begin position="22"/>
        <end position="386"/>
    </location>
</feature>
<evidence type="ECO:0000256" key="3">
    <source>
        <dbReference type="SAM" id="SignalP"/>
    </source>
</evidence>
<feature type="signal peptide" evidence="3">
    <location>
        <begin position="1"/>
        <end position="21"/>
    </location>
</feature>